<reference evidence="2" key="1">
    <citation type="journal article" date="2015" name="Nature">
        <title>Complex archaea that bridge the gap between prokaryotes and eukaryotes.</title>
        <authorList>
            <person name="Spang A."/>
            <person name="Saw J.H."/>
            <person name="Jorgensen S.L."/>
            <person name="Zaremba-Niedzwiedzka K."/>
            <person name="Martijn J."/>
            <person name="Lind A.E."/>
            <person name="van Eijk R."/>
            <person name="Schleper C."/>
            <person name="Guy L."/>
            <person name="Ettema T.J."/>
        </authorList>
    </citation>
    <scope>NUCLEOTIDE SEQUENCE</scope>
</reference>
<organism evidence="2">
    <name type="scientific">marine sediment metagenome</name>
    <dbReference type="NCBI Taxonomy" id="412755"/>
    <lineage>
        <taxon>unclassified sequences</taxon>
        <taxon>metagenomes</taxon>
        <taxon>ecological metagenomes</taxon>
    </lineage>
</organism>
<name>A0A0F9W0H0_9ZZZZ</name>
<comment type="caution">
    <text evidence="2">The sequence shown here is derived from an EMBL/GenBank/DDBJ whole genome shotgun (WGS) entry which is preliminary data.</text>
</comment>
<dbReference type="AlphaFoldDB" id="A0A0F9W0H0"/>
<evidence type="ECO:0000256" key="1">
    <source>
        <dbReference type="SAM" id="MobiDB-lite"/>
    </source>
</evidence>
<proteinExistence type="predicted"/>
<feature type="compositionally biased region" description="Basic residues" evidence="1">
    <location>
        <begin position="50"/>
        <end position="62"/>
    </location>
</feature>
<feature type="region of interest" description="Disordered" evidence="1">
    <location>
        <begin position="39"/>
        <end position="62"/>
    </location>
</feature>
<accession>A0A0F9W0H0</accession>
<protein>
    <submittedName>
        <fullName evidence="2">Uncharacterized protein</fullName>
    </submittedName>
</protein>
<sequence length="62" mass="7115">MSDESEPAPIIDLIEARQQRLYKIHEGRLAKVRAAFEKAMPLPSRSAKSSTKKSRRKKPPKR</sequence>
<gene>
    <name evidence="2" type="ORF">LCGC14_0033040</name>
</gene>
<evidence type="ECO:0000313" key="2">
    <source>
        <dbReference type="EMBL" id="KKO09805.1"/>
    </source>
</evidence>
<dbReference type="EMBL" id="LAZR01000006">
    <property type="protein sequence ID" value="KKO09805.1"/>
    <property type="molecule type" value="Genomic_DNA"/>
</dbReference>